<comment type="similarity">
    <text evidence="3 10">Belongs to the cytochrome P450 family.</text>
</comment>
<evidence type="ECO:0000256" key="4">
    <source>
        <dbReference type="ARBA" id="ARBA00022617"/>
    </source>
</evidence>
<evidence type="ECO:0000256" key="1">
    <source>
        <dbReference type="ARBA" id="ARBA00001971"/>
    </source>
</evidence>
<evidence type="ECO:0000256" key="8">
    <source>
        <dbReference type="ARBA" id="ARBA00023033"/>
    </source>
</evidence>
<keyword evidence="7 9" id="KW-0408">Iron</keyword>
<dbReference type="InterPro" id="IPR017972">
    <property type="entry name" value="Cyt_P450_CS"/>
</dbReference>
<keyword evidence="12" id="KW-1185">Reference proteome</keyword>
<dbReference type="CDD" id="cd11065">
    <property type="entry name" value="CYP64-like"/>
    <property type="match status" value="1"/>
</dbReference>
<dbReference type="InParanoid" id="A0A286U7Y1"/>
<evidence type="ECO:0000256" key="3">
    <source>
        <dbReference type="ARBA" id="ARBA00010617"/>
    </source>
</evidence>
<dbReference type="InterPro" id="IPR050364">
    <property type="entry name" value="Cytochrome_P450_fung"/>
</dbReference>
<sequence>MHFHLYKRHWSWASILSPLRDPRFSAVASFYVFTSRRWARKIFLPPSPPPEPILGHLRLVPPEFQWKTFSKWGKTVGDFIYISLLGKPVVILNSVEAVHDLLDKKAGIYSDRPRFILHAELFKLTTFMPFMRNGQNFRDQRRLMQLQLCSQAILDYRPTQLVQVHRFLKNVLYSPERFIDHVHRLSASTLVLATYGHEIKSDDDQIYRLAREMAKKTEIGVPGATIPDLIPILKYLPSWIPGASFQKVAMEVSTLARKFIDIPFGEVENRRNSGTAIPSLVTRMLDDYEAKQIKDEIHEMNMKNAAAVLYIAGVESSEDVLMSFLLMMTRHPEFVERAQNEIDSVLGSERLPNLDDRPNLPFVECVLKEVYRFNPPLPLAIPHSNYKEDTYRGCTIPQGSMVIPNIWQMMRDERYFIKPEKFDPERFYSSICQSISNSQSFIGVSRTAPDNPSSLIFGFGRRICPGRYFADANAWLVIANLLAVFRIRPPVDPTTGESIIPELKFSCGITSKPKPFNYVITPRSEKHVSLIVNSSPVP</sequence>
<dbReference type="AlphaFoldDB" id="A0A286U7Y1"/>
<dbReference type="Pfam" id="PF00067">
    <property type="entry name" value="p450"/>
    <property type="match status" value="1"/>
</dbReference>
<name>A0A286U7Y1_9AGAM</name>
<evidence type="ECO:0000256" key="9">
    <source>
        <dbReference type="PIRSR" id="PIRSR602401-1"/>
    </source>
</evidence>
<dbReference type="InterPro" id="IPR002401">
    <property type="entry name" value="Cyt_P450_E_grp-I"/>
</dbReference>
<dbReference type="GO" id="GO:0016705">
    <property type="term" value="F:oxidoreductase activity, acting on paired donors, with incorporation or reduction of molecular oxygen"/>
    <property type="evidence" value="ECO:0007669"/>
    <property type="project" value="InterPro"/>
</dbReference>
<keyword evidence="6 10" id="KW-0560">Oxidoreductase</keyword>
<dbReference type="InterPro" id="IPR001128">
    <property type="entry name" value="Cyt_P450"/>
</dbReference>
<evidence type="ECO:0000313" key="11">
    <source>
        <dbReference type="EMBL" id="PAV15713.1"/>
    </source>
</evidence>
<evidence type="ECO:0000313" key="12">
    <source>
        <dbReference type="Proteomes" id="UP000217199"/>
    </source>
</evidence>
<keyword evidence="4 9" id="KW-0349">Heme</keyword>
<gene>
    <name evidence="11" type="ORF">PNOK_0857100</name>
</gene>
<dbReference type="SUPFAM" id="SSF48264">
    <property type="entry name" value="Cytochrome P450"/>
    <property type="match status" value="1"/>
</dbReference>
<comment type="caution">
    <text evidence="11">The sequence shown here is derived from an EMBL/GenBank/DDBJ whole genome shotgun (WGS) entry which is preliminary data.</text>
</comment>
<accession>A0A286U7Y1</accession>
<dbReference type="EMBL" id="NBII01000009">
    <property type="protein sequence ID" value="PAV15713.1"/>
    <property type="molecule type" value="Genomic_DNA"/>
</dbReference>
<dbReference type="PANTHER" id="PTHR46300:SF7">
    <property type="entry name" value="P450, PUTATIVE (EUROFUNG)-RELATED"/>
    <property type="match status" value="1"/>
</dbReference>
<comment type="pathway">
    <text evidence="2">Secondary metabolite biosynthesis.</text>
</comment>
<dbReference type="PRINTS" id="PR00463">
    <property type="entry name" value="EP450I"/>
</dbReference>
<dbReference type="GO" id="GO:0004497">
    <property type="term" value="F:monooxygenase activity"/>
    <property type="evidence" value="ECO:0007669"/>
    <property type="project" value="UniProtKB-KW"/>
</dbReference>
<dbReference type="Proteomes" id="UP000217199">
    <property type="component" value="Unassembled WGS sequence"/>
</dbReference>
<dbReference type="GO" id="GO:0020037">
    <property type="term" value="F:heme binding"/>
    <property type="evidence" value="ECO:0007669"/>
    <property type="project" value="InterPro"/>
</dbReference>
<dbReference type="PANTHER" id="PTHR46300">
    <property type="entry name" value="P450, PUTATIVE (EUROFUNG)-RELATED-RELATED"/>
    <property type="match status" value="1"/>
</dbReference>
<keyword evidence="8 10" id="KW-0503">Monooxygenase</keyword>
<dbReference type="OrthoDB" id="2789670at2759"/>
<keyword evidence="5 9" id="KW-0479">Metal-binding</keyword>
<dbReference type="GO" id="GO:0005506">
    <property type="term" value="F:iron ion binding"/>
    <property type="evidence" value="ECO:0007669"/>
    <property type="project" value="InterPro"/>
</dbReference>
<dbReference type="Gene3D" id="1.10.630.10">
    <property type="entry name" value="Cytochrome P450"/>
    <property type="match status" value="1"/>
</dbReference>
<evidence type="ECO:0000256" key="10">
    <source>
        <dbReference type="RuleBase" id="RU000461"/>
    </source>
</evidence>
<dbReference type="STRING" id="2282107.A0A286U7Y1"/>
<evidence type="ECO:0000256" key="2">
    <source>
        <dbReference type="ARBA" id="ARBA00005179"/>
    </source>
</evidence>
<feature type="binding site" description="axial binding residue" evidence="9">
    <location>
        <position position="464"/>
    </location>
    <ligand>
        <name>heme</name>
        <dbReference type="ChEBI" id="CHEBI:30413"/>
    </ligand>
    <ligandPart>
        <name>Fe</name>
        <dbReference type="ChEBI" id="CHEBI:18248"/>
    </ligandPart>
</feature>
<dbReference type="PROSITE" id="PS00086">
    <property type="entry name" value="CYTOCHROME_P450"/>
    <property type="match status" value="1"/>
</dbReference>
<reference evidence="11 12" key="1">
    <citation type="journal article" date="2017" name="Mol. Ecol.">
        <title>Comparative and population genomic landscape of Phellinus noxius: A hypervariable fungus causing root rot in trees.</title>
        <authorList>
            <person name="Chung C.L."/>
            <person name="Lee T.J."/>
            <person name="Akiba M."/>
            <person name="Lee H.H."/>
            <person name="Kuo T.H."/>
            <person name="Liu D."/>
            <person name="Ke H.M."/>
            <person name="Yokoi T."/>
            <person name="Roa M.B."/>
            <person name="Lu M.J."/>
            <person name="Chang Y.Y."/>
            <person name="Ann P.J."/>
            <person name="Tsai J.N."/>
            <person name="Chen C.Y."/>
            <person name="Tzean S.S."/>
            <person name="Ota Y."/>
            <person name="Hattori T."/>
            <person name="Sahashi N."/>
            <person name="Liou R.F."/>
            <person name="Kikuchi T."/>
            <person name="Tsai I.J."/>
        </authorList>
    </citation>
    <scope>NUCLEOTIDE SEQUENCE [LARGE SCALE GENOMIC DNA]</scope>
    <source>
        <strain evidence="11 12">FFPRI411160</strain>
    </source>
</reference>
<proteinExistence type="inferred from homology"/>
<evidence type="ECO:0000256" key="5">
    <source>
        <dbReference type="ARBA" id="ARBA00022723"/>
    </source>
</evidence>
<evidence type="ECO:0000256" key="7">
    <source>
        <dbReference type="ARBA" id="ARBA00023004"/>
    </source>
</evidence>
<protein>
    <submittedName>
        <fullName evidence="11">Cytochrome P450</fullName>
    </submittedName>
</protein>
<comment type="cofactor">
    <cofactor evidence="1 9">
        <name>heme</name>
        <dbReference type="ChEBI" id="CHEBI:30413"/>
    </cofactor>
</comment>
<organism evidence="11 12">
    <name type="scientific">Pyrrhoderma noxium</name>
    <dbReference type="NCBI Taxonomy" id="2282107"/>
    <lineage>
        <taxon>Eukaryota</taxon>
        <taxon>Fungi</taxon>
        <taxon>Dikarya</taxon>
        <taxon>Basidiomycota</taxon>
        <taxon>Agaricomycotina</taxon>
        <taxon>Agaricomycetes</taxon>
        <taxon>Hymenochaetales</taxon>
        <taxon>Hymenochaetaceae</taxon>
        <taxon>Pyrrhoderma</taxon>
    </lineage>
</organism>
<evidence type="ECO:0000256" key="6">
    <source>
        <dbReference type="ARBA" id="ARBA00023002"/>
    </source>
</evidence>
<dbReference type="InterPro" id="IPR036396">
    <property type="entry name" value="Cyt_P450_sf"/>
</dbReference>